<feature type="region of interest" description="Disordered" evidence="4">
    <location>
        <begin position="1"/>
        <end position="24"/>
    </location>
</feature>
<dbReference type="GO" id="GO:0006487">
    <property type="term" value="P:protein N-linked glycosylation"/>
    <property type="evidence" value="ECO:0007669"/>
    <property type="project" value="TreeGrafter"/>
</dbReference>
<evidence type="ECO:0000313" key="5">
    <source>
        <dbReference type="EMBL" id="KAJ9141888.1"/>
    </source>
</evidence>
<dbReference type="GO" id="GO:0000009">
    <property type="term" value="F:alpha-1,6-mannosyltransferase activity"/>
    <property type="evidence" value="ECO:0007669"/>
    <property type="project" value="TreeGrafter"/>
</dbReference>
<dbReference type="AlphaFoldDB" id="A0AA38RMK6"/>
<dbReference type="InterPro" id="IPR029044">
    <property type="entry name" value="Nucleotide-diphossugar_trans"/>
</dbReference>
<comment type="caution">
    <text evidence="5">The sequence shown here is derived from an EMBL/GenBank/DDBJ whole genome shotgun (WGS) entry which is preliminary data.</text>
</comment>
<evidence type="ECO:0000256" key="4">
    <source>
        <dbReference type="SAM" id="MobiDB-lite"/>
    </source>
</evidence>
<dbReference type="Proteomes" id="UP001174694">
    <property type="component" value="Unassembled WGS sequence"/>
</dbReference>
<organism evidence="5 6">
    <name type="scientific">Pleurostoma richardsiae</name>
    <dbReference type="NCBI Taxonomy" id="41990"/>
    <lineage>
        <taxon>Eukaryota</taxon>
        <taxon>Fungi</taxon>
        <taxon>Dikarya</taxon>
        <taxon>Ascomycota</taxon>
        <taxon>Pezizomycotina</taxon>
        <taxon>Sordariomycetes</taxon>
        <taxon>Sordariomycetidae</taxon>
        <taxon>Calosphaeriales</taxon>
        <taxon>Pleurostomataceae</taxon>
        <taxon>Pleurostoma</taxon>
    </lineage>
</organism>
<keyword evidence="6" id="KW-1185">Reference proteome</keyword>
<accession>A0AA38RMK6</accession>
<dbReference type="InterPro" id="IPR008630">
    <property type="entry name" value="Glyco_trans_34"/>
</dbReference>
<dbReference type="EMBL" id="JANBVO010000024">
    <property type="protein sequence ID" value="KAJ9141888.1"/>
    <property type="molecule type" value="Genomic_DNA"/>
</dbReference>
<dbReference type="PANTHER" id="PTHR31306:SF10">
    <property type="entry name" value="ALPHA-1,6-MANNOSYLTRANSFERASE MNN11-RELATED"/>
    <property type="match status" value="1"/>
</dbReference>
<gene>
    <name evidence="5" type="ORF">NKR23_g7563</name>
</gene>
<dbReference type="FunFam" id="3.90.550.10:FF:000149">
    <property type="entry name" value="Alpha-1,6-mannosyltransferase subunit"/>
    <property type="match status" value="1"/>
</dbReference>
<evidence type="ECO:0000313" key="6">
    <source>
        <dbReference type="Proteomes" id="UP001174694"/>
    </source>
</evidence>
<evidence type="ECO:0000256" key="1">
    <source>
        <dbReference type="ARBA" id="ARBA00005664"/>
    </source>
</evidence>
<keyword evidence="2" id="KW-0328">Glycosyltransferase</keyword>
<dbReference type="GO" id="GO:0000136">
    <property type="term" value="C:mannan polymerase complex"/>
    <property type="evidence" value="ECO:0007669"/>
    <property type="project" value="TreeGrafter"/>
</dbReference>
<keyword evidence="3" id="KW-0808">Transferase</keyword>
<dbReference type="PANTHER" id="PTHR31306">
    <property type="entry name" value="ALPHA-1,6-MANNOSYLTRANSFERASE MNN11-RELATED"/>
    <property type="match status" value="1"/>
</dbReference>
<sequence length="316" mass="35739">MHFAYPPRKSSNPPPFLPRSSRSLPSSLRRSRLKLIAIVGLAFVALIYLLSRPSRSHGAPAQHIPSGNPPAVIVTVMDSGKYGGSFTEKVKENRKAYAEKHGYATFMPHVGDYDLNGSPMSWTKVVAVRHALTKFPDATYVWYLDPDSYIMDGGSTVEGDVMRPTVVEKAMIRDHPVVPPDSIIKTFSHLRGQDVDFLVTQDREGLSTASFVVRNSEWSRFFLETWFDPIYRSYNFQKAETHALEHIVQWHPTILSKLALVPQRTINSYSKGDPGDEYQPGDLTIRFVSCSRDDPLACEGQSEQFLQMWRSSFRNL</sequence>
<evidence type="ECO:0000256" key="2">
    <source>
        <dbReference type="ARBA" id="ARBA00022676"/>
    </source>
</evidence>
<reference evidence="5" key="1">
    <citation type="submission" date="2022-07" db="EMBL/GenBank/DDBJ databases">
        <title>Fungi with potential for degradation of polypropylene.</title>
        <authorList>
            <person name="Gostincar C."/>
        </authorList>
    </citation>
    <scope>NUCLEOTIDE SEQUENCE</scope>
    <source>
        <strain evidence="5">EXF-13308</strain>
    </source>
</reference>
<proteinExistence type="inferred from homology"/>
<protein>
    <submittedName>
        <fullName evidence="5">Glycosyltransferase family 34 protein</fullName>
    </submittedName>
</protein>
<dbReference type="Pfam" id="PF05637">
    <property type="entry name" value="Glyco_transf_34"/>
    <property type="match status" value="1"/>
</dbReference>
<comment type="similarity">
    <text evidence="1">Belongs to the glycosyltransferase 34 family.</text>
</comment>
<dbReference type="Gene3D" id="3.90.550.10">
    <property type="entry name" value="Spore Coat Polysaccharide Biosynthesis Protein SpsA, Chain A"/>
    <property type="match status" value="1"/>
</dbReference>
<name>A0AA38RMK6_9PEZI</name>
<evidence type="ECO:0000256" key="3">
    <source>
        <dbReference type="ARBA" id="ARBA00022679"/>
    </source>
</evidence>